<evidence type="ECO:0000313" key="5">
    <source>
        <dbReference type="EMBL" id="MBR7801541.1"/>
    </source>
</evidence>
<feature type="domain" description="Calx-beta" evidence="4">
    <location>
        <begin position="111"/>
        <end position="232"/>
    </location>
</feature>
<dbReference type="PROSITE" id="PS00330">
    <property type="entry name" value="HEMOLYSIN_CALCIUM"/>
    <property type="match status" value="3"/>
</dbReference>
<gene>
    <name evidence="5" type="ORF">KDM90_16130</name>
</gene>
<feature type="domain" description="Calx-beta" evidence="4">
    <location>
        <begin position="244"/>
        <end position="350"/>
    </location>
</feature>
<dbReference type="Gene3D" id="1.10.3130.20">
    <property type="entry name" value="Phycobilisome linker domain"/>
    <property type="match status" value="1"/>
</dbReference>
<keyword evidence="2" id="KW-0677">Repeat</keyword>
<evidence type="ECO:0000259" key="4">
    <source>
        <dbReference type="SMART" id="SM00237"/>
    </source>
</evidence>
<organism evidence="5 6">
    <name type="scientific">Undibacterium fentianense</name>
    <dbReference type="NCBI Taxonomy" id="2828728"/>
    <lineage>
        <taxon>Bacteria</taxon>
        <taxon>Pseudomonadati</taxon>
        <taxon>Pseudomonadota</taxon>
        <taxon>Betaproteobacteria</taxon>
        <taxon>Burkholderiales</taxon>
        <taxon>Oxalobacteraceae</taxon>
        <taxon>Undibacterium</taxon>
    </lineage>
</organism>
<dbReference type="AlphaFoldDB" id="A0A941IG85"/>
<dbReference type="GO" id="GO:0016020">
    <property type="term" value="C:membrane"/>
    <property type="evidence" value="ECO:0007669"/>
    <property type="project" value="InterPro"/>
</dbReference>
<dbReference type="Gene3D" id="2.60.40.2700">
    <property type="match status" value="1"/>
</dbReference>
<keyword evidence="1" id="KW-0732">Signal</keyword>
<dbReference type="Pfam" id="PF13946">
    <property type="entry name" value="DUF4214"/>
    <property type="match status" value="1"/>
</dbReference>
<dbReference type="Proteomes" id="UP000678545">
    <property type="component" value="Unassembled WGS sequence"/>
</dbReference>
<accession>A0A941IG85</accession>
<dbReference type="Pfam" id="PF00353">
    <property type="entry name" value="HemolysinCabind"/>
    <property type="match status" value="1"/>
</dbReference>
<dbReference type="InterPro" id="IPR003644">
    <property type="entry name" value="Calx_beta"/>
</dbReference>
<feature type="domain" description="Calx-beta" evidence="4">
    <location>
        <begin position="488"/>
        <end position="597"/>
    </location>
</feature>
<dbReference type="PRINTS" id="PR00313">
    <property type="entry name" value="CABNDNGRPT"/>
</dbReference>
<evidence type="ECO:0000313" key="6">
    <source>
        <dbReference type="Proteomes" id="UP000678545"/>
    </source>
</evidence>
<dbReference type="InterPro" id="IPR001343">
    <property type="entry name" value="Hemolysn_Ca-bd"/>
</dbReference>
<dbReference type="SMART" id="SM00237">
    <property type="entry name" value="Calx_beta"/>
    <property type="match status" value="3"/>
</dbReference>
<proteinExistence type="predicted"/>
<evidence type="ECO:0000256" key="1">
    <source>
        <dbReference type="ARBA" id="ARBA00022729"/>
    </source>
</evidence>
<reference evidence="5" key="1">
    <citation type="submission" date="2021-04" db="EMBL/GenBank/DDBJ databases">
        <title>novel species isolated from subtropical streams in China.</title>
        <authorList>
            <person name="Lu H."/>
        </authorList>
    </citation>
    <scope>NUCLEOTIDE SEQUENCE</scope>
    <source>
        <strain evidence="5">FT137W</strain>
    </source>
</reference>
<dbReference type="InterPro" id="IPR038255">
    <property type="entry name" value="PBS_linker_sf"/>
</dbReference>
<dbReference type="GO" id="GO:0005509">
    <property type="term" value="F:calcium ion binding"/>
    <property type="evidence" value="ECO:0007669"/>
    <property type="project" value="InterPro"/>
</dbReference>
<dbReference type="PANTHER" id="PTHR46682:SF1">
    <property type="entry name" value="ADHESION G-PROTEIN COUPLED RECEPTOR V1"/>
    <property type="match status" value="1"/>
</dbReference>
<dbReference type="InterPro" id="IPR018511">
    <property type="entry name" value="Hemolysin-typ_Ca-bd_CS"/>
</dbReference>
<dbReference type="InterPro" id="IPR011049">
    <property type="entry name" value="Serralysin-like_metalloprot_C"/>
</dbReference>
<keyword evidence="6" id="KW-1185">Reference proteome</keyword>
<dbReference type="PANTHER" id="PTHR46682">
    <property type="entry name" value="ADHESION G-PROTEIN COUPLED RECEPTOR V1"/>
    <property type="match status" value="1"/>
</dbReference>
<dbReference type="RefSeq" id="WP_212676664.1">
    <property type="nucleotide sequence ID" value="NZ_JAGSPJ010000007.1"/>
</dbReference>
<evidence type="ECO:0000256" key="3">
    <source>
        <dbReference type="ARBA" id="ARBA00022837"/>
    </source>
</evidence>
<protein>
    <submittedName>
        <fullName evidence="5">DUF4214 domain-containing protein</fullName>
    </submittedName>
</protein>
<comment type="caution">
    <text evidence="5">The sequence shown here is derived from an EMBL/GenBank/DDBJ whole genome shotgun (WGS) entry which is preliminary data.</text>
</comment>
<dbReference type="InterPro" id="IPR038081">
    <property type="entry name" value="CalX-like_sf"/>
</dbReference>
<evidence type="ECO:0000256" key="2">
    <source>
        <dbReference type="ARBA" id="ARBA00022737"/>
    </source>
</evidence>
<dbReference type="GO" id="GO:0004930">
    <property type="term" value="F:G protein-coupled receptor activity"/>
    <property type="evidence" value="ECO:0007669"/>
    <property type="project" value="InterPro"/>
</dbReference>
<dbReference type="Pfam" id="PF03160">
    <property type="entry name" value="Calx-beta"/>
    <property type="match status" value="5"/>
</dbReference>
<dbReference type="Gene3D" id="2.150.10.10">
    <property type="entry name" value="Serralysin-like metalloprotease, C-terminal"/>
    <property type="match status" value="1"/>
</dbReference>
<dbReference type="SUPFAM" id="SSF51120">
    <property type="entry name" value="beta-Roll"/>
    <property type="match status" value="1"/>
</dbReference>
<dbReference type="InterPro" id="IPR025282">
    <property type="entry name" value="DUF4214"/>
</dbReference>
<sequence length="1017" mass="106889">MPRLSITADYDFKNEGNTATTPYTFTVKRTGDLSATSSAKWTVVGSGANPANIGTDIYNVSNAATGIVNFATGESSKTITVYMMGDTVFEADEQFSVILSEPVGTLIDRSTAIGVIKNDEPAPVPTSLSIAPLSANKAEGNGGMSAPTSFTFEITREGPTDGVSSVFWSVPNQIDLPDTPVEAGKASEMDFYTNAQSGTVTFAAGETKKTITVKVFGDGVSEDDEQFTVHLANAIGATIKTADAIGVIRNDDYGYDISTETVSIDEGNSGSRFYEFTIKRDSALSSKASSVMWTVKGSGAFPANLGTDIPESNAFGTVSFAIGELSKTIKIQINGDTASEFDEQFSVELSNPTSGVIRNGVAYGIIHNDDKERDLPVVSISNTNDSVYEGDNGTTPVTFELTRSGDISETATVVWGVTTSFDLDSSIINTSDLTLFTSGTTGSVTFVPGQTKAIVSVGVAGDTGIEKNEALKITLTNAFGTTIGTASATTTIMDDDAFANVSISPITLSQKEGNDGYTVFEYTVTRTGDLKKIASVHWEVSGKGDSAASLSTDLLNALENTQGDINFASGEASKKIEIKVLGDTVFEADEEFSVKLSGAVGIKLAQSTAVGIILNDDPEPPKNSSPTGTLTIQGEVLLNNTIEVNNKLADIDGMGKVSYQWNADGTAINGATDAKLIITDSMVGKTLSVTASYLDGLGKAEKVTSASTVVVKGVYNGTAGNDRYVGSFLDDVMSGLDGNDSLTGNAGADVLSGGLGNDILNGGVGNDILNGGDGIDTAIFSGKLADYLFNFSAGTISDKRTTDGNDNFLGVEKFEFSDLTVNTQLRAQFASIPEEKAKSIIELYIAFFQRIPDADGLAYWLSEVKNGKTLEQVGNAFYEAGVNYSALTGYSASMSNTDFINTIYRNVLGRKDGADSEGLSYWNNELQTGHNTRGGLALSILNSAHTFKGNAQYGAVADLLDNRYAVAKVLAVDMGIGYLSSELGIKKTMDALALITNTDTHSAVSLIGIPDTGFNYL</sequence>
<dbReference type="SUPFAM" id="SSF141072">
    <property type="entry name" value="CalX-like"/>
    <property type="match status" value="5"/>
</dbReference>
<dbReference type="Gene3D" id="2.60.40.2030">
    <property type="match status" value="5"/>
</dbReference>
<dbReference type="InterPro" id="IPR026919">
    <property type="entry name" value="ADGRV1"/>
</dbReference>
<name>A0A941IG85_9BURK</name>
<keyword evidence="3" id="KW-0106">Calcium</keyword>
<dbReference type="EMBL" id="JAGSPJ010000007">
    <property type="protein sequence ID" value="MBR7801541.1"/>
    <property type="molecule type" value="Genomic_DNA"/>
</dbReference>